<dbReference type="InterPro" id="IPR043917">
    <property type="entry name" value="DUF5753"/>
</dbReference>
<dbReference type="InterPro" id="IPR001387">
    <property type="entry name" value="Cro/C1-type_HTH"/>
</dbReference>
<dbReference type="Proteomes" id="UP000540506">
    <property type="component" value="Unassembled WGS sequence"/>
</dbReference>
<dbReference type="CDD" id="cd00093">
    <property type="entry name" value="HTH_XRE"/>
    <property type="match status" value="1"/>
</dbReference>
<evidence type="ECO:0000259" key="1">
    <source>
        <dbReference type="Pfam" id="PF19054"/>
    </source>
</evidence>
<name>A0A7W7VVZ7_KITKI</name>
<sequence>MKREQLAEEADYDYETVKSMEQGRRRPTLKVLEAAERLCDARGMLLAGAGYLRPERFPNRMKRFTTAEDEAVVINWFETLLIPGLLQTEEYARALIENHTPPLGDEIVNERVQARLERQKKLTRNPPALFGFVIYEAALRTLVGGRETMQRQLQNLLTVGQLRNVSIQILPAGSTYAALNGPFVVLETAEHQRYAYVEGQETGALYTAPETISALEQCHGIIRMQALGVEESARFIQETMETL</sequence>
<gene>
    <name evidence="2" type="ORF">FHR34_003935</name>
</gene>
<accession>A0A7W7VVZ7</accession>
<feature type="domain" description="DUF5753" evidence="1">
    <location>
        <begin position="62"/>
        <end position="238"/>
    </location>
</feature>
<evidence type="ECO:0000313" key="3">
    <source>
        <dbReference type="Proteomes" id="UP000540506"/>
    </source>
</evidence>
<protein>
    <recommendedName>
        <fullName evidence="1">DUF5753 domain-containing protein</fullName>
    </recommendedName>
</protein>
<dbReference type="AlphaFoldDB" id="A0A7W7VVZ7"/>
<keyword evidence="3" id="KW-1185">Reference proteome</keyword>
<evidence type="ECO:0000313" key="2">
    <source>
        <dbReference type="EMBL" id="MBB4924942.1"/>
    </source>
</evidence>
<organism evidence="2 3">
    <name type="scientific">Kitasatospora kifunensis</name>
    <name type="common">Streptomyces kifunensis</name>
    <dbReference type="NCBI Taxonomy" id="58351"/>
    <lineage>
        <taxon>Bacteria</taxon>
        <taxon>Bacillati</taxon>
        <taxon>Actinomycetota</taxon>
        <taxon>Actinomycetes</taxon>
        <taxon>Kitasatosporales</taxon>
        <taxon>Streptomycetaceae</taxon>
        <taxon>Kitasatospora</taxon>
    </lineage>
</organism>
<dbReference type="Pfam" id="PF19054">
    <property type="entry name" value="DUF5753"/>
    <property type="match status" value="1"/>
</dbReference>
<proteinExistence type="predicted"/>
<reference evidence="2 3" key="1">
    <citation type="submission" date="2020-08" db="EMBL/GenBank/DDBJ databases">
        <title>Sequencing the genomes of 1000 actinobacteria strains.</title>
        <authorList>
            <person name="Klenk H.-P."/>
        </authorList>
    </citation>
    <scope>NUCLEOTIDE SEQUENCE [LARGE SCALE GENOMIC DNA]</scope>
    <source>
        <strain evidence="2 3">DSM 41654</strain>
    </source>
</reference>
<dbReference type="EMBL" id="JACHJV010000001">
    <property type="protein sequence ID" value="MBB4924942.1"/>
    <property type="molecule type" value="Genomic_DNA"/>
</dbReference>
<comment type="caution">
    <text evidence="2">The sequence shown here is derived from an EMBL/GenBank/DDBJ whole genome shotgun (WGS) entry which is preliminary data.</text>
</comment>